<dbReference type="InterPro" id="IPR013087">
    <property type="entry name" value="Znf_C2H2_type"/>
</dbReference>
<evidence type="ECO:0000256" key="4">
    <source>
        <dbReference type="ARBA" id="ARBA00022737"/>
    </source>
</evidence>
<evidence type="ECO:0000313" key="12">
    <source>
        <dbReference type="EMBL" id="MPC36812.1"/>
    </source>
</evidence>
<name>A0A5B7ERN3_PORTR</name>
<dbReference type="Proteomes" id="UP000324222">
    <property type="component" value="Unassembled WGS sequence"/>
</dbReference>
<feature type="compositionally biased region" description="Pro residues" evidence="10">
    <location>
        <begin position="151"/>
        <end position="162"/>
    </location>
</feature>
<dbReference type="FunFam" id="3.30.160.60:FF:000086">
    <property type="entry name" value="transcription factor E4F1 isoform X1"/>
    <property type="match status" value="1"/>
</dbReference>
<dbReference type="OrthoDB" id="6077919at2759"/>
<feature type="domain" description="C2H2-type" evidence="11">
    <location>
        <begin position="69"/>
        <end position="96"/>
    </location>
</feature>
<dbReference type="GO" id="GO:0008270">
    <property type="term" value="F:zinc ion binding"/>
    <property type="evidence" value="ECO:0007669"/>
    <property type="project" value="UniProtKB-KW"/>
</dbReference>
<evidence type="ECO:0000313" key="13">
    <source>
        <dbReference type="Proteomes" id="UP000324222"/>
    </source>
</evidence>
<feature type="region of interest" description="Disordered" evidence="10">
    <location>
        <begin position="423"/>
        <end position="491"/>
    </location>
</feature>
<keyword evidence="3" id="KW-0479">Metal-binding</keyword>
<keyword evidence="5 9" id="KW-0863">Zinc-finger</keyword>
<dbReference type="EMBL" id="VSRR010003613">
    <property type="protein sequence ID" value="MPC36812.1"/>
    <property type="molecule type" value="Genomic_DNA"/>
</dbReference>
<evidence type="ECO:0000256" key="6">
    <source>
        <dbReference type="ARBA" id="ARBA00022833"/>
    </source>
</evidence>
<evidence type="ECO:0000256" key="8">
    <source>
        <dbReference type="ARBA" id="ARBA00023242"/>
    </source>
</evidence>
<comment type="caution">
    <text evidence="12">The sequence shown here is derived from an EMBL/GenBank/DDBJ whole genome shotgun (WGS) entry which is preliminary data.</text>
</comment>
<evidence type="ECO:0000256" key="1">
    <source>
        <dbReference type="ARBA" id="ARBA00003767"/>
    </source>
</evidence>
<dbReference type="FunFam" id="3.30.160.60:FF:000759">
    <property type="entry name" value="zinc finger protein 16"/>
    <property type="match status" value="1"/>
</dbReference>
<dbReference type="Pfam" id="PF00096">
    <property type="entry name" value="zf-C2H2"/>
    <property type="match status" value="2"/>
</dbReference>
<dbReference type="SMART" id="SM00355">
    <property type="entry name" value="ZnF_C2H2"/>
    <property type="match status" value="4"/>
</dbReference>
<feature type="compositionally biased region" description="Low complexity" evidence="10">
    <location>
        <begin position="319"/>
        <end position="339"/>
    </location>
</feature>
<feature type="compositionally biased region" description="Polar residues" evidence="10">
    <location>
        <begin position="258"/>
        <end position="268"/>
    </location>
</feature>
<comment type="function">
    <text evidence="1">May be involved in transcriptional regulation.</text>
</comment>
<keyword evidence="7" id="KW-0238">DNA-binding</keyword>
<dbReference type="PANTHER" id="PTHR23226:SF389">
    <property type="entry name" value="GASTRULA ZINC FINGER PROTEIN XLCGF57.1-LIKE-RELATED"/>
    <property type="match status" value="1"/>
</dbReference>
<evidence type="ECO:0000256" key="10">
    <source>
        <dbReference type="SAM" id="MobiDB-lite"/>
    </source>
</evidence>
<dbReference type="PROSITE" id="PS50157">
    <property type="entry name" value="ZINC_FINGER_C2H2_2"/>
    <property type="match status" value="4"/>
</dbReference>
<keyword evidence="4" id="KW-0677">Repeat</keyword>
<feature type="region of interest" description="Disordered" evidence="10">
    <location>
        <begin position="148"/>
        <end position="168"/>
    </location>
</feature>
<feature type="domain" description="C2H2-type" evidence="11">
    <location>
        <begin position="41"/>
        <end position="68"/>
    </location>
</feature>
<dbReference type="PROSITE" id="PS00028">
    <property type="entry name" value="ZINC_FINGER_C2H2_1"/>
    <property type="match status" value="4"/>
</dbReference>
<accession>A0A5B7ERN3</accession>
<keyword evidence="13" id="KW-1185">Reference proteome</keyword>
<dbReference type="FunFam" id="3.30.160.60:FF:000912">
    <property type="entry name" value="Zinc finger protein 660"/>
    <property type="match status" value="1"/>
</dbReference>
<feature type="region of interest" description="Disordered" evidence="10">
    <location>
        <begin position="285"/>
        <end position="339"/>
    </location>
</feature>
<protein>
    <submittedName>
        <fullName evidence="12">Zinc finger protein 383</fullName>
    </submittedName>
</protein>
<evidence type="ECO:0000256" key="9">
    <source>
        <dbReference type="PROSITE-ProRule" id="PRU00042"/>
    </source>
</evidence>
<dbReference type="Gene3D" id="3.30.160.60">
    <property type="entry name" value="Classic Zinc Finger"/>
    <property type="match status" value="3"/>
</dbReference>
<feature type="region of interest" description="Disordered" evidence="10">
    <location>
        <begin position="189"/>
        <end position="272"/>
    </location>
</feature>
<evidence type="ECO:0000256" key="5">
    <source>
        <dbReference type="ARBA" id="ARBA00022771"/>
    </source>
</evidence>
<dbReference type="SUPFAM" id="SSF57667">
    <property type="entry name" value="beta-beta-alpha zinc fingers"/>
    <property type="match status" value="2"/>
</dbReference>
<evidence type="ECO:0000256" key="2">
    <source>
        <dbReference type="ARBA" id="ARBA00004123"/>
    </source>
</evidence>
<proteinExistence type="predicted"/>
<comment type="subcellular location">
    <subcellularLocation>
        <location evidence="2">Nucleus</location>
    </subcellularLocation>
</comment>
<evidence type="ECO:0000256" key="3">
    <source>
        <dbReference type="ARBA" id="ARBA00022723"/>
    </source>
</evidence>
<dbReference type="InterPro" id="IPR036236">
    <property type="entry name" value="Znf_C2H2_sf"/>
</dbReference>
<keyword evidence="8" id="KW-0539">Nucleus</keyword>
<dbReference type="GO" id="GO:0005634">
    <property type="term" value="C:nucleus"/>
    <property type="evidence" value="ECO:0007669"/>
    <property type="project" value="UniProtKB-SubCell"/>
</dbReference>
<feature type="domain" description="C2H2-type" evidence="11">
    <location>
        <begin position="97"/>
        <end position="125"/>
    </location>
</feature>
<feature type="domain" description="C2H2-type" evidence="11">
    <location>
        <begin position="13"/>
        <end position="40"/>
    </location>
</feature>
<dbReference type="GO" id="GO:0000981">
    <property type="term" value="F:DNA-binding transcription factor activity, RNA polymerase II-specific"/>
    <property type="evidence" value="ECO:0007669"/>
    <property type="project" value="TreeGrafter"/>
</dbReference>
<dbReference type="AlphaFoldDB" id="A0A5B7ERN3"/>
<dbReference type="PANTHER" id="PTHR23226">
    <property type="entry name" value="ZINC FINGER AND SCAN DOMAIN-CONTAINING"/>
    <property type="match status" value="1"/>
</dbReference>
<sequence>MCELRRHTGEKPYVCSHCNKGFTCSKVLKIHVRTHTGEKPFQCEHCQKGFAAYANLVVHRRIHTRERPYVCHLCGRAFEHSGNLSRHVRVHRAESGVRCIPCGQVFPCDKDLITHTGQHHPNEHTRDEDVDVESPVAPVVTTINMQDLEPFQPPSAPQPEPPQHSESQFTVLTPLAPPAVPIPVTQVESIHTPMPQPPPPEEGPADTSITVSDCEDSGLESGGSVGYATSPDQAYDRPMHQSPEANKAEEQVAKSSELKVSTNSTISKSAAVPRDGGVATIFPPEAPTPAPTFRMPPKKQQYPGARSPLSVLRTALSSQTPQPQDAATPATPTTGHHLTILTPPTVTLPSEMALMPEANGPNSPHLNMHQLSLNHQPGAAITPVGLAADPYSRLQPHPPGGEAHPEETHRDAVYRASLPVQYSSNGGDVNPLDLSQPPFSHRSLGPADTTPLNLSQRLAGGSGATVSSTQPHAPPSCHSMPPHTAAPPLPRSKVEDVEVIVDDDIPNEKFLPCLQKTKIGMGVPPSPLDSIRENIQRSLFSLMPGEHEADAFKRKVETALVALVGEVPMKQLGYPEKTAEQVLITILDMARKSPCADVRVDELQRLKVNMRKFLEYGFPSASSWEELGWSGRSIDAIIDNIISWISRKKQGDLRACSGRLLEEGATKMLVGAGAGAGMAGTDSEDIKVNGTPLKAS</sequence>
<evidence type="ECO:0000259" key="11">
    <source>
        <dbReference type="PROSITE" id="PS50157"/>
    </source>
</evidence>
<organism evidence="12 13">
    <name type="scientific">Portunus trituberculatus</name>
    <name type="common">Swimming crab</name>
    <name type="synonym">Neptunus trituberculatus</name>
    <dbReference type="NCBI Taxonomy" id="210409"/>
    <lineage>
        <taxon>Eukaryota</taxon>
        <taxon>Metazoa</taxon>
        <taxon>Ecdysozoa</taxon>
        <taxon>Arthropoda</taxon>
        <taxon>Crustacea</taxon>
        <taxon>Multicrustacea</taxon>
        <taxon>Malacostraca</taxon>
        <taxon>Eumalacostraca</taxon>
        <taxon>Eucarida</taxon>
        <taxon>Decapoda</taxon>
        <taxon>Pleocyemata</taxon>
        <taxon>Brachyura</taxon>
        <taxon>Eubrachyura</taxon>
        <taxon>Portunoidea</taxon>
        <taxon>Portunidae</taxon>
        <taxon>Portuninae</taxon>
        <taxon>Portunus</taxon>
    </lineage>
</organism>
<dbReference type="GO" id="GO:0000978">
    <property type="term" value="F:RNA polymerase II cis-regulatory region sequence-specific DNA binding"/>
    <property type="evidence" value="ECO:0007669"/>
    <property type="project" value="TreeGrafter"/>
</dbReference>
<keyword evidence="6" id="KW-0862">Zinc</keyword>
<gene>
    <name evidence="12" type="primary">ZNF383_0</name>
    <name evidence="12" type="ORF">E2C01_030279</name>
</gene>
<evidence type="ECO:0000256" key="7">
    <source>
        <dbReference type="ARBA" id="ARBA00023125"/>
    </source>
</evidence>
<reference evidence="12 13" key="1">
    <citation type="submission" date="2019-05" db="EMBL/GenBank/DDBJ databases">
        <title>Another draft genome of Portunus trituberculatus and its Hox gene families provides insights of decapod evolution.</title>
        <authorList>
            <person name="Jeong J.-H."/>
            <person name="Song I."/>
            <person name="Kim S."/>
            <person name="Choi T."/>
            <person name="Kim D."/>
            <person name="Ryu S."/>
            <person name="Kim W."/>
        </authorList>
    </citation>
    <scope>NUCLEOTIDE SEQUENCE [LARGE SCALE GENOMIC DNA]</scope>
    <source>
        <tissue evidence="12">Muscle</tissue>
    </source>
</reference>